<keyword evidence="2" id="KW-1185">Reference proteome</keyword>
<comment type="caution">
    <text evidence="1">The sequence shown here is derived from an EMBL/GenBank/DDBJ whole genome shotgun (WGS) entry which is preliminary data.</text>
</comment>
<reference evidence="1" key="1">
    <citation type="submission" date="2021-07" db="EMBL/GenBank/DDBJ databases">
        <authorList>
            <person name="Durling M."/>
        </authorList>
    </citation>
    <scope>NUCLEOTIDE SEQUENCE</scope>
</reference>
<dbReference type="EMBL" id="CAJVRM010000595">
    <property type="protein sequence ID" value="CAG8982302.1"/>
    <property type="molecule type" value="Genomic_DNA"/>
</dbReference>
<accession>A0A9N9LYZ4</accession>
<sequence>MNTEVFLELARNNVVVQFAPDATCLEWRCLPASAPAKRKAIALETRQARNCCCVQSAPDGTCIGGFVCQ</sequence>
<evidence type="ECO:0000313" key="1">
    <source>
        <dbReference type="EMBL" id="CAG8982302.1"/>
    </source>
</evidence>
<dbReference type="Proteomes" id="UP000701801">
    <property type="component" value="Unassembled WGS sequence"/>
</dbReference>
<name>A0A9N9LYZ4_9HELO</name>
<gene>
    <name evidence="1" type="ORF">HYALB_00014034</name>
</gene>
<dbReference type="AlphaFoldDB" id="A0A9N9LYZ4"/>
<organism evidence="1 2">
    <name type="scientific">Hymenoscyphus albidus</name>
    <dbReference type="NCBI Taxonomy" id="595503"/>
    <lineage>
        <taxon>Eukaryota</taxon>
        <taxon>Fungi</taxon>
        <taxon>Dikarya</taxon>
        <taxon>Ascomycota</taxon>
        <taxon>Pezizomycotina</taxon>
        <taxon>Leotiomycetes</taxon>
        <taxon>Helotiales</taxon>
        <taxon>Helotiaceae</taxon>
        <taxon>Hymenoscyphus</taxon>
    </lineage>
</organism>
<protein>
    <submittedName>
        <fullName evidence="1">Uncharacterized protein</fullName>
    </submittedName>
</protein>
<evidence type="ECO:0000313" key="2">
    <source>
        <dbReference type="Proteomes" id="UP000701801"/>
    </source>
</evidence>
<proteinExistence type="predicted"/>